<proteinExistence type="predicted"/>
<accession>A0AAU9ZNX5</accession>
<dbReference type="AlphaFoldDB" id="A0AAU9ZNX5"/>
<evidence type="ECO:0000313" key="2">
    <source>
        <dbReference type="Proteomes" id="UP001152836"/>
    </source>
</evidence>
<reference evidence="1" key="1">
    <citation type="submission" date="2022-06" db="EMBL/GenBank/DDBJ databases">
        <authorList>
            <person name="Andreotti S."/>
            <person name="Wyler E."/>
        </authorList>
    </citation>
    <scope>NUCLEOTIDE SEQUENCE</scope>
</reference>
<evidence type="ECO:0000313" key="1">
    <source>
        <dbReference type="EMBL" id="CAH6821821.1"/>
    </source>
</evidence>
<sequence>MCAGFPDTCLVHTPGAWQEELLLCSDTPARNVTMGLEMPLTWRPCLLSLYHFTAPSHESKWHRFWARCPSQTRR</sequence>
<keyword evidence="2" id="KW-1185">Reference proteome</keyword>
<dbReference type="Proteomes" id="UP001152836">
    <property type="component" value="Unassembled WGS sequence"/>
</dbReference>
<dbReference type="EMBL" id="CALSGD010001495">
    <property type="protein sequence ID" value="CAH6821821.1"/>
    <property type="molecule type" value="Genomic_DNA"/>
</dbReference>
<name>A0AAU9ZNX5_PHORO</name>
<comment type="caution">
    <text evidence="1">The sequence shown here is derived from an EMBL/GenBank/DDBJ whole genome shotgun (WGS) entry which is preliminary data.</text>
</comment>
<gene>
    <name evidence="1" type="primary">Ubac2</name>
    <name evidence="1" type="ORF">PHOROB_LOCUS11076</name>
</gene>
<organism evidence="1 2">
    <name type="scientific">Phodopus roborovskii</name>
    <name type="common">Roborovski's desert hamster</name>
    <name type="synonym">Cricetulus roborovskii</name>
    <dbReference type="NCBI Taxonomy" id="109678"/>
    <lineage>
        <taxon>Eukaryota</taxon>
        <taxon>Metazoa</taxon>
        <taxon>Chordata</taxon>
        <taxon>Craniata</taxon>
        <taxon>Vertebrata</taxon>
        <taxon>Euteleostomi</taxon>
        <taxon>Mammalia</taxon>
        <taxon>Eutheria</taxon>
        <taxon>Euarchontoglires</taxon>
        <taxon>Glires</taxon>
        <taxon>Rodentia</taxon>
        <taxon>Myomorpha</taxon>
        <taxon>Muroidea</taxon>
        <taxon>Cricetidae</taxon>
        <taxon>Cricetinae</taxon>
        <taxon>Phodopus</taxon>
    </lineage>
</organism>
<protein>
    <submittedName>
        <fullName evidence="1">Ubac2 protein</fullName>
    </submittedName>
</protein>